<evidence type="ECO:0000256" key="1">
    <source>
        <dbReference type="ARBA" id="ARBA00004123"/>
    </source>
</evidence>
<dbReference type="PANTHER" id="PTHR13113">
    <property type="entry name" value="ECSIT EVOLUTIONARILY CONSERVED SIGNALING INTERMEDIATE IN TOLL PATHWAYS"/>
    <property type="match status" value="1"/>
</dbReference>
<keyword evidence="11" id="KW-0539">Nucleus</keyword>
<dbReference type="InterPro" id="IPR010418">
    <property type="entry name" value="ECSIT"/>
</dbReference>
<keyword evidence="14" id="KW-1185">Reference proteome</keyword>
<dbReference type="PANTHER" id="PTHR13113:SF1">
    <property type="entry name" value="EVOLUTIONARILY CONSERVED SIGNALING INTERMEDIATE IN TOLL PATHWAY, MITOCHONDRIAL"/>
    <property type="match status" value="1"/>
</dbReference>
<dbReference type="Pfam" id="PF14784">
    <property type="entry name" value="ECSIT_C"/>
    <property type="match status" value="1"/>
</dbReference>
<protein>
    <recommendedName>
        <fullName evidence="5">Evolutionarily conserved signaling intermediate in Toll pathway, mitochondrial</fullName>
    </recommendedName>
</protein>
<evidence type="ECO:0000313" key="15">
    <source>
        <dbReference type="RefSeq" id="XP_013785801.1"/>
    </source>
</evidence>
<organism evidence="14 15">
    <name type="scientific">Limulus polyphemus</name>
    <name type="common">Atlantic horseshoe crab</name>
    <dbReference type="NCBI Taxonomy" id="6850"/>
    <lineage>
        <taxon>Eukaryota</taxon>
        <taxon>Metazoa</taxon>
        <taxon>Ecdysozoa</taxon>
        <taxon>Arthropoda</taxon>
        <taxon>Chelicerata</taxon>
        <taxon>Merostomata</taxon>
        <taxon>Xiphosura</taxon>
        <taxon>Limulidae</taxon>
        <taxon>Limulus</taxon>
    </lineage>
</organism>
<dbReference type="Proteomes" id="UP000694941">
    <property type="component" value="Unplaced"/>
</dbReference>
<evidence type="ECO:0000256" key="5">
    <source>
        <dbReference type="ARBA" id="ARBA00019998"/>
    </source>
</evidence>
<keyword evidence="7" id="KW-0399">Innate immunity</keyword>
<reference evidence="15" key="1">
    <citation type="submission" date="2025-08" db="UniProtKB">
        <authorList>
            <consortium name="RefSeq"/>
        </authorList>
    </citation>
    <scope>IDENTIFICATION</scope>
    <source>
        <tissue evidence="15">Muscle</tissue>
    </source>
</reference>
<dbReference type="InterPro" id="IPR029342">
    <property type="entry name" value="ECIST_C"/>
</dbReference>
<sequence length="460" mass="53236">MLYYSTIGPMKSFRPSRSIVTVVHSLWYLGVKRIKSPTALSFIRVKLNRNYNQHYCLHCQPSVVIQIQNFCTTNWVKQNEKGGGSTVKSLTLREEVFQREESRNKKTFITALESYEKRDRLRRGHVEFIYSALKFMEEFGVHKDLAVYKKLLEIFPKGKFIAKNMFQVEFMHYPKQQQCGIDVLDQMESFGVMPDSEVKEILINTFGKQSHVFRKYGRMMYWMPKFKNITPFPLPDPLPKDPLELAKLALRRISVDLQTEISEWNAEELEDSLDKTWIVGSQSPLQRQLLEQHPDDQAVYIEGSFIVWLRQMAVSYFIMRANPKKYPAKEEDLDDVSNITLTMFDHHPESKELMLEPSIHEQEDGTILAMCATGTSSRDSLLSWIRFLQHTNPCLKKIPVVFTLKSPSKELVTVAVNEQESSIAESQEGCKKIPTRDKLSNVSSNEDSSSRTPSKDIADR</sequence>
<evidence type="ECO:0000313" key="14">
    <source>
        <dbReference type="Proteomes" id="UP000694941"/>
    </source>
</evidence>
<evidence type="ECO:0000256" key="8">
    <source>
        <dbReference type="ARBA" id="ARBA00022859"/>
    </source>
</evidence>
<keyword evidence="8" id="KW-0391">Immunity</keyword>
<proteinExistence type="inferred from homology"/>
<feature type="compositionally biased region" description="Basic and acidic residues" evidence="12">
    <location>
        <begin position="428"/>
        <end position="439"/>
    </location>
</feature>
<dbReference type="RefSeq" id="XP_013785801.1">
    <property type="nucleotide sequence ID" value="XM_013930347.2"/>
</dbReference>
<evidence type="ECO:0000256" key="9">
    <source>
        <dbReference type="ARBA" id="ARBA00022946"/>
    </source>
</evidence>
<evidence type="ECO:0000256" key="6">
    <source>
        <dbReference type="ARBA" id="ARBA00022490"/>
    </source>
</evidence>
<evidence type="ECO:0000256" key="7">
    <source>
        <dbReference type="ARBA" id="ARBA00022588"/>
    </source>
</evidence>
<evidence type="ECO:0000259" key="13">
    <source>
        <dbReference type="SMART" id="SM01284"/>
    </source>
</evidence>
<evidence type="ECO:0000256" key="12">
    <source>
        <dbReference type="SAM" id="MobiDB-lite"/>
    </source>
</evidence>
<dbReference type="GeneID" id="106469836"/>
<feature type="region of interest" description="Disordered" evidence="12">
    <location>
        <begin position="420"/>
        <end position="460"/>
    </location>
</feature>
<evidence type="ECO:0000256" key="11">
    <source>
        <dbReference type="ARBA" id="ARBA00023242"/>
    </source>
</evidence>
<evidence type="ECO:0000256" key="2">
    <source>
        <dbReference type="ARBA" id="ARBA00004173"/>
    </source>
</evidence>
<dbReference type="SMART" id="SM01284">
    <property type="entry name" value="ECSIT_Cterm"/>
    <property type="match status" value="1"/>
</dbReference>
<dbReference type="Pfam" id="PF06239">
    <property type="entry name" value="ECSIT_N"/>
    <property type="match status" value="1"/>
</dbReference>
<dbReference type="InterPro" id="IPR046448">
    <property type="entry name" value="ECSIT_N"/>
</dbReference>
<accession>A0ABM1BNX5</accession>
<name>A0ABM1BNX5_LIMPO</name>
<comment type="similarity">
    <text evidence="4">Belongs to the ECSIT family.</text>
</comment>
<comment type="subcellular location">
    <subcellularLocation>
        <location evidence="3">Cytoplasm</location>
    </subcellularLocation>
    <subcellularLocation>
        <location evidence="2">Mitochondrion</location>
    </subcellularLocation>
    <subcellularLocation>
        <location evidence="1">Nucleus</location>
    </subcellularLocation>
</comment>
<evidence type="ECO:0000256" key="10">
    <source>
        <dbReference type="ARBA" id="ARBA00023128"/>
    </source>
</evidence>
<keyword evidence="9" id="KW-0809">Transit peptide</keyword>
<gene>
    <name evidence="15" type="primary">LOC106469836</name>
</gene>
<evidence type="ECO:0000256" key="4">
    <source>
        <dbReference type="ARBA" id="ARBA00007674"/>
    </source>
</evidence>
<feature type="domain" description="ECSIT C-terminal" evidence="13">
    <location>
        <begin position="283"/>
        <end position="405"/>
    </location>
</feature>
<keyword evidence="6" id="KW-0963">Cytoplasm</keyword>
<evidence type="ECO:0000256" key="3">
    <source>
        <dbReference type="ARBA" id="ARBA00004496"/>
    </source>
</evidence>
<keyword evidence="10" id="KW-0496">Mitochondrion</keyword>